<comment type="caution">
    <text evidence="1">The sequence shown here is derived from an EMBL/GenBank/DDBJ whole genome shotgun (WGS) entry which is preliminary data.</text>
</comment>
<dbReference type="EMBL" id="JAACJP010000015">
    <property type="protein sequence ID" value="KAF5379666.1"/>
    <property type="molecule type" value="Genomic_DNA"/>
</dbReference>
<dbReference type="OrthoDB" id="2833246at2759"/>
<evidence type="ECO:0000313" key="2">
    <source>
        <dbReference type="Proteomes" id="UP000565441"/>
    </source>
</evidence>
<proteinExistence type="predicted"/>
<sequence>MDKHALAILNAAESWNWPAPSCMEPLRNHRKACEFKTVCRKLLSCSITESHKLGGSLLERFWDEVERCHPQFAENVHDLKHTEYSSPDESEQILFDSVEAATVDFAPVFELAADLFTHIGLAFMISEDRHVWRFLSPPPTSGTVPDTLKPHGSRSQDALKLLAMKRDGTSCPLTEVPFFAFAGADPALTHMIPSSVRFKANTLKFIALLGGKVARDHVLEFSSKIQNVFNMETSAAASHRLSKWGIEACQSTLGVRNGMVQYYFRTFSFDLEHRIGSALLRDGDEISFGEGPEASQLHYGPHPMLCNLRLAVGRALYTSGAAEFIHQLMEDADDTNCPHNTLKDEDFDVLNAKLLISGRAQIV</sequence>
<evidence type="ECO:0000313" key="1">
    <source>
        <dbReference type="EMBL" id="KAF5379666.1"/>
    </source>
</evidence>
<dbReference type="AlphaFoldDB" id="A0A8H5H9Z4"/>
<name>A0A8H5H9Z4_9AGAR</name>
<keyword evidence="2" id="KW-1185">Reference proteome</keyword>
<gene>
    <name evidence="1" type="ORF">D9615_005758</name>
</gene>
<reference evidence="1 2" key="1">
    <citation type="journal article" date="2020" name="ISME J.">
        <title>Uncovering the hidden diversity of litter-decomposition mechanisms in mushroom-forming fungi.</title>
        <authorList>
            <person name="Floudas D."/>
            <person name="Bentzer J."/>
            <person name="Ahren D."/>
            <person name="Johansson T."/>
            <person name="Persson P."/>
            <person name="Tunlid A."/>
        </authorList>
    </citation>
    <scope>NUCLEOTIDE SEQUENCE [LARGE SCALE GENOMIC DNA]</scope>
    <source>
        <strain evidence="1 2">CBS 661.87</strain>
    </source>
</reference>
<dbReference type="Proteomes" id="UP000565441">
    <property type="component" value="Unassembled WGS sequence"/>
</dbReference>
<protein>
    <submittedName>
        <fullName evidence="1">Uncharacterized protein</fullName>
    </submittedName>
</protein>
<organism evidence="1 2">
    <name type="scientific">Tricholomella constricta</name>
    <dbReference type="NCBI Taxonomy" id="117010"/>
    <lineage>
        <taxon>Eukaryota</taxon>
        <taxon>Fungi</taxon>
        <taxon>Dikarya</taxon>
        <taxon>Basidiomycota</taxon>
        <taxon>Agaricomycotina</taxon>
        <taxon>Agaricomycetes</taxon>
        <taxon>Agaricomycetidae</taxon>
        <taxon>Agaricales</taxon>
        <taxon>Tricholomatineae</taxon>
        <taxon>Lyophyllaceae</taxon>
        <taxon>Tricholomella</taxon>
    </lineage>
</organism>
<accession>A0A8H5H9Z4</accession>